<evidence type="ECO:0000313" key="3">
    <source>
        <dbReference type="Proteomes" id="UP000829685"/>
    </source>
</evidence>
<name>A0A9Q0AMD9_9PEZI</name>
<evidence type="ECO:0000256" key="1">
    <source>
        <dbReference type="SAM" id="MobiDB-lite"/>
    </source>
</evidence>
<gene>
    <name evidence="2" type="ORF">JX265_009773</name>
</gene>
<proteinExistence type="predicted"/>
<protein>
    <submittedName>
        <fullName evidence="2">Uncharacterized protein</fullName>
    </submittedName>
</protein>
<feature type="compositionally biased region" description="Acidic residues" evidence="1">
    <location>
        <begin position="218"/>
        <end position="227"/>
    </location>
</feature>
<organism evidence="2 3">
    <name type="scientific">Neoarthrinium moseri</name>
    <dbReference type="NCBI Taxonomy" id="1658444"/>
    <lineage>
        <taxon>Eukaryota</taxon>
        <taxon>Fungi</taxon>
        <taxon>Dikarya</taxon>
        <taxon>Ascomycota</taxon>
        <taxon>Pezizomycotina</taxon>
        <taxon>Sordariomycetes</taxon>
        <taxon>Xylariomycetidae</taxon>
        <taxon>Amphisphaeriales</taxon>
        <taxon>Apiosporaceae</taxon>
        <taxon>Neoarthrinium</taxon>
    </lineage>
</organism>
<sequence length="227" mass="25612">MSDHQTIQDFMLTRASCPTHSTVYAFMEPFVGDDCTWTSQRVKRQDNHVVLTYGTAVAHQAYVVVDANITEEDPPYRRYTEMRLNQMIIDTYRAAGGNLDTLQYVGLYCILNESVRYAIVKEFLSQGQDFQQAAQVEVTPASATWNDSNLFVRSGANLAQRLGREIDRIVYISHGGYLDDTLLYMIIEFKTEFASLDDPGNETQAMATTPGDDLQAGTEDELAEYDD</sequence>
<dbReference type="AlphaFoldDB" id="A0A9Q0AMD9"/>
<reference evidence="2" key="1">
    <citation type="submission" date="2021-03" db="EMBL/GenBank/DDBJ databases">
        <title>Revisited historic fungal species revealed as producer of novel bioactive compounds through whole genome sequencing and comparative genomics.</title>
        <authorList>
            <person name="Vignolle G.A."/>
            <person name="Hochenegger N."/>
            <person name="Mach R.L."/>
            <person name="Mach-Aigner A.R."/>
            <person name="Javad Rahimi M."/>
            <person name="Salim K.A."/>
            <person name="Chan C.M."/>
            <person name="Lim L.B.L."/>
            <person name="Cai F."/>
            <person name="Druzhinina I.S."/>
            <person name="U'Ren J.M."/>
            <person name="Derntl C."/>
        </authorList>
    </citation>
    <scope>NUCLEOTIDE SEQUENCE</scope>
    <source>
        <strain evidence="2">TUCIM 5799</strain>
    </source>
</reference>
<comment type="caution">
    <text evidence="2">The sequence shown here is derived from an EMBL/GenBank/DDBJ whole genome shotgun (WGS) entry which is preliminary data.</text>
</comment>
<accession>A0A9Q0AMD9</accession>
<evidence type="ECO:0000313" key="2">
    <source>
        <dbReference type="EMBL" id="KAI1861154.1"/>
    </source>
</evidence>
<dbReference type="Proteomes" id="UP000829685">
    <property type="component" value="Unassembled WGS sequence"/>
</dbReference>
<keyword evidence="3" id="KW-1185">Reference proteome</keyword>
<feature type="region of interest" description="Disordered" evidence="1">
    <location>
        <begin position="198"/>
        <end position="227"/>
    </location>
</feature>
<dbReference type="EMBL" id="JAFIMR010000030">
    <property type="protein sequence ID" value="KAI1861154.1"/>
    <property type="molecule type" value="Genomic_DNA"/>
</dbReference>